<feature type="domain" description="Flagellar Assembly Protein A N-terminal region" evidence="1">
    <location>
        <begin position="168"/>
        <end position="337"/>
    </location>
</feature>
<protein>
    <recommendedName>
        <fullName evidence="1">Flagellar Assembly Protein A N-terminal region domain-containing protein</fullName>
    </recommendedName>
</protein>
<dbReference type="AlphaFoldDB" id="A0A1F7WGH8"/>
<name>A0A1F7WGH8_9BACT</name>
<evidence type="ECO:0000313" key="3">
    <source>
        <dbReference type="Proteomes" id="UP000178735"/>
    </source>
</evidence>
<dbReference type="InterPro" id="IPR046866">
    <property type="entry name" value="FapA_N"/>
</dbReference>
<dbReference type="Pfam" id="PF03961">
    <property type="entry name" value="FapA"/>
    <property type="match status" value="1"/>
</dbReference>
<dbReference type="InterPro" id="IPR046865">
    <property type="entry name" value="FapA_b_solenoid"/>
</dbReference>
<comment type="caution">
    <text evidence="2">The sequence shown here is derived from an EMBL/GenBank/DDBJ whole genome shotgun (WGS) entry which is preliminary data.</text>
</comment>
<reference evidence="2 3" key="1">
    <citation type="journal article" date="2016" name="Nat. Commun.">
        <title>Thousands of microbial genomes shed light on interconnected biogeochemical processes in an aquifer system.</title>
        <authorList>
            <person name="Anantharaman K."/>
            <person name="Brown C.T."/>
            <person name="Hug L.A."/>
            <person name="Sharon I."/>
            <person name="Castelle C.J."/>
            <person name="Probst A.J."/>
            <person name="Thomas B.C."/>
            <person name="Singh A."/>
            <person name="Wilkins M.J."/>
            <person name="Karaoz U."/>
            <person name="Brodie E.L."/>
            <person name="Williams K.H."/>
            <person name="Hubbard S.S."/>
            <person name="Banfield J.F."/>
        </authorList>
    </citation>
    <scope>NUCLEOTIDE SEQUENCE [LARGE SCALE GENOMIC DNA]</scope>
</reference>
<gene>
    <name evidence="2" type="ORF">A2008_11770</name>
</gene>
<dbReference type="PANTHER" id="PTHR38032">
    <property type="entry name" value="POLYMERASE-RELATED"/>
    <property type="match status" value="1"/>
</dbReference>
<proteinExistence type="predicted"/>
<sequence length="622" mass="68969">MGADDNNIIIEAASLDEALTKASKRFGIARDSVKYEFVTDSHDDAPPGRRGWVKIKIIDDFFAKHERFRTEISINNLIKEAEAFANTKDGYIRLEVVGDDIVLTIYPHIGIGKPVTIKDAYERLNNPRYLNLARKAVMAAFELRGVRKPQIVARLNPDYKDVDARPVFEVSDDRMALYLKFVPPRGMGRYPKYEEIERLVFELGVKSPVDKLVVENAIKNRVSNSSFLISKGEEPVNGSDTRIEWTLERTGPEKIVYLRPDGSVDFKRIYLLSNIRKDQMIGNILKASAGIEGSDIYGADIPSRPGREKSVAIGKNIFLNAEGDKLISAIDGQVKFECGVANVYQVYELFDDVNYKTGNIDFAGSVIIKGTVLDGFSVKAGGNVYVENPVGEATIIAEGDICLPGGFIGKNKGYLKAGKSVLLKFAEGGVIVAKERVVADMVIIHSKVTAGDKIEAIGKRGQIIGGELFASNEIIAKTIGAPVGVATKLNLGFDTLSLEYFENLCNDLNLTEKEIEKLYQAQNYLRMSTARGEKKIEGDTGEMVKRLDVTRATLETKIDYLRGEKERVLKEMNTETRGVVKVIDVMYGGVVINIKNVLYNVHSKIISSALHLENQEVRIFPL</sequence>
<dbReference type="PANTHER" id="PTHR38032:SF1">
    <property type="entry name" value="RNA-BINDING PROTEIN KHPB N-TERMINAL DOMAIN-CONTAINING PROTEIN"/>
    <property type="match status" value="1"/>
</dbReference>
<evidence type="ECO:0000259" key="1">
    <source>
        <dbReference type="Pfam" id="PF20250"/>
    </source>
</evidence>
<evidence type="ECO:0000313" key="2">
    <source>
        <dbReference type="EMBL" id="OGM01932.1"/>
    </source>
</evidence>
<dbReference type="EMBL" id="MGFH01000220">
    <property type="protein sequence ID" value="OGM01932.1"/>
    <property type="molecule type" value="Genomic_DNA"/>
</dbReference>
<accession>A0A1F7WGH8</accession>
<organism evidence="2 3">
    <name type="scientific">Candidatus Wallbacteria bacterium GWC2_49_35</name>
    <dbReference type="NCBI Taxonomy" id="1817813"/>
    <lineage>
        <taxon>Bacteria</taxon>
        <taxon>Candidatus Walliibacteriota</taxon>
    </lineage>
</organism>
<dbReference type="Pfam" id="PF20250">
    <property type="entry name" value="FapA_N"/>
    <property type="match status" value="1"/>
</dbReference>
<dbReference type="STRING" id="1817813.A2008_11770"/>
<dbReference type="Proteomes" id="UP000178735">
    <property type="component" value="Unassembled WGS sequence"/>
</dbReference>
<dbReference type="InterPro" id="IPR005646">
    <property type="entry name" value="FapA"/>
</dbReference>